<dbReference type="RefSeq" id="WP_220166903.1">
    <property type="nucleotide sequence ID" value="NZ_JAIBOA010000008.1"/>
</dbReference>
<keyword evidence="2" id="KW-0472">Membrane</keyword>
<feature type="transmembrane region" description="Helical" evidence="2">
    <location>
        <begin position="117"/>
        <end position="136"/>
    </location>
</feature>
<feature type="transmembrane region" description="Helical" evidence="2">
    <location>
        <begin position="142"/>
        <end position="162"/>
    </location>
</feature>
<sequence length="368" mass="39459">MTSGAWSETVPGVGTFFVGIDVAPGRYRCEEGKGGWWVRFTGPGGGEPVGSWPLPAGPAEIEILPSDFAFETHVATSWLRIGAARAAGDGRAFAPRPVADPTLRAELDVLVARRRPLVWLAPLTVLGIGLLGSPVLGSLWLIGLAMMAVMVALGTPSVSLDLQRARELERRRDRYLVPEDLDAPARGLLARAQEAIDAVRDSQVNREGMLDRVDNAVTLPRQEWEIAQVLAKQSRLRADQEEMAATAGDMPEVAAALAPLRAKLDASVAAVTRRVEALERYAGRARAADEALAAHRRLEAIAARAHEYDELLADTVRDDLALPAIERLTEQGDELVRTLRHRLAEAAEAGGELPPPPPPPAAPESAPG</sequence>
<name>A0ABS7FVS7_9ACTN</name>
<feature type="region of interest" description="Disordered" evidence="1">
    <location>
        <begin position="344"/>
        <end position="368"/>
    </location>
</feature>
<accession>A0ABS7FVS7</accession>
<evidence type="ECO:0000313" key="3">
    <source>
        <dbReference type="EMBL" id="MBW8483687.1"/>
    </source>
</evidence>
<dbReference type="Proteomes" id="UP000774570">
    <property type="component" value="Unassembled WGS sequence"/>
</dbReference>
<keyword evidence="4" id="KW-1185">Reference proteome</keyword>
<evidence type="ECO:0000256" key="1">
    <source>
        <dbReference type="SAM" id="MobiDB-lite"/>
    </source>
</evidence>
<gene>
    <name evidence="3" type="ORF">K1Y72_14970</name>
</gene>
<dbReference type="EMBL" id="JAIBOA010000008">
    <property type="protein sequence ID" value="MBW8483687.1"/>
    <property type="molecule type" value="Genomic_DNA"/>
</dbReference>
<evidence type="ECO:0000313" key="4">
    <source>
        <dbReference type="Proteomes" id="UP000774570"/>
    </source>
</evidence>
<reference evidence="3 4" key="1">
    <citation type="submission" date="2021-07" db="EMBL/GenBank/DDBJ databases">
        <title>Actinomadura sp. PM05-2 isolated from lichen.</title>
        <authorList>
            <person name="Somphong A."/>
            <person name="Phongsopitanun W."/>
            <person name="Tanasupawat S."/>
            <person name="Peongsungnone V."/>
        </authorList>
    </citation>
    <scope>NUCLEOTIDE SEQUENCE [LARGE SCALE GENOMIC DNA]</scope>
    <source>
        <strain evidence="3 4">PM05-2</strain>
    </source>
</reference>
<organism evidence="3 4">
    <name type="scientific">Actinomadura parmotrematis</name>
    <dbReference type="NCBI Taxonomy" id="2864039"/>
    <lineage>
        <taxon>Bacteria</taxon>
        <taxon>Bacillati</taxon>
        <taxon>Actinomycetota</taxon>
        <taxon>Actinomycetes</taxon>
        <taxon>Streptosporangiales</taxon>
        <taxon>Thermomonosporaceae</taxon>
        <taxon>Actinomadura</taxon>
    </lineage>
</organism>
<proteinExistence type="predicted"/>
<keyword evidence="2" id="KW-0812">Transmembrane</keyword>
<feature type="compositionally biased region" description="Pro residues" evidence="1">
    <location>
        <begin position="353"/>
        <end position="362"/>
    </location>
</feature>
<keyword evidence="2" id="KW-1133">Transmembrane helix</keyword>
<evidence type="ECO:0000256" key="2">
    <source>
        <dbReference type="SAM" id="Phobius"/>
    </source>
</evidence>
<comment type="caution">
    <text evidence="3">The sequence shown here is derived from an EMBL/GenBank/DDBJ whole genome shotgun (WGS) entry which is preliminary data.</text>
</comment>
<protein>
    <submittedName>
        <fullName evidence="3">Uncharacterized protein</fullName>
    </submittedName>
</protein>